<dbReference type="GO" id="GO:0046872">
    <property type="term" value="F:metal ion binding"/>
    <property type="evidence" value="ECO:0007669"/>
    <property type="project" value="UniProtKB-KW"/>
</dbReference>
<dbReference type="PANTHER" id="PTHR47990">
    <property type="entry name" value="2-OXOGLUTARATE (2OG) AND FE(II)-DEPENDENT OXYGENASE SUPERFAMILY PROTEIN-RELATED"/>
    <property type="match status" value="1"/>
</dbReference>
<comment type="similarity">
    <text evidence="1">Belongs to the iron/ascorbate-dependent oxidoreductase family.</text>
</comment>
<organism evidence="3 4">
    <name type="scientific">Gymnopilus dilepis</name>
    <dbReference type="NCBI Taxonomy" id="231916"/>
    <lineage>
        <taxon>Eukaryota</taxon>
        <taxon>Fungi</taxon>
        <taxon>Dikarya</taxon>
        <taxon>Basidiomycota</taxon>
        <taxon>Agaricomycotina</taxon>
        <taxon>Agaricomycetes</taxon>
        <taxon>Agaricomycetidae</taxon>
        <taxon>Agaricales</taxon>
        <taxon>Agaricineae</taxon>
        <taxon>Hymenogastraceae</taxon>
        <taxon>Gymnopilus</taxon>
    </lineage>
</organism>
<comment type="caution">
    <text evidence="3">The sequence shown here is derived from an EMBL/GenBank/DDBJ whole genome shotgun (WGS) entry which is preliminary data.</text>
</comment>
<evidence type="ECO:0000256" key="1">
    <source>
        <dbReference type="RuleBase" id="RU003682"/>
    </source>
</evidence>
<dbReference type="Gene3D" id="2.60.120.330">
    <property type="entry name" value="B-lactam Antibiotic, Isopenicillin N Synthase, Chain"/>
    <property type="match status" value="1"/>
</dbReference>
<reference evidence="3 4" key="1">
    <citation type="journal article" date="2018" name="Evol. Lett.">
        <title>Horizontal gene cluster transfer increased hallucinogenic mushroom diversity.</title>
        <authorList>
            <person name="Reynolds H.T."/>
            <person name="Vijayakumar V."/>
            <person name="Gluck-Thaler E."/>
            <person name="Korotkin H.B."/>
            <person name="Matheny P.B."/>
            <person name="Slot J.C."/>
        </authorList>
    </citation>
    <scope>NUCLEOTIDE SEQUENCE [LARGE SCALE GENOMIC DNA]</scope>
    <source>
        <strain evidence="3 4">SRW20</strain>
    </source>
</reference>
<dbReference type="AlphaFoldDB" id="A0A409WA02"/>
<evidence type="ECO:0000259" key="2">
    <source>
        <dbReference type="PROSITE" id="PS51471"/>
    </source>
</evidence>
<evidence type="ECO:0000313" key="3">
    <source>
        <dbReference type="EMBL" id="PPQ75346.1"/>
    </source>
</evidence>
<keyword evidence="1" id="KW-0479">Metal-binding</keyword>
<accession>A0A409WA02</accession>
<name>A0A409WA02_9AGAR</name>
<dbReference type="STRING" id="231916.A0A409WA02"/>
<protein>
    <recommendedName>
        <fullName evidence="2">Fe2OG dioxygenase domain-containing protein</fullName>
    </recommendedName>
</protein>
<keyword evidence="4" id="KW-1185">Reference proteome</keyword>
<keyword evidence="1" id="KW-0560">Oxidoreductase</keyword>
<dbReference type="Pfam" id="PF14226">
    <property type="entry name" value="DIOX_N"/>
    <property type="match status" value="1"/>
</dbReference>
<dbReference type="SUPFAM" id="SSF51197">
    <property type="entry name" value="Clavaminate synthase-like"/>
    <property type="match status" value="1"/>
</dbReference>
<dbReference type="InterPro" id="IPR044861">
    <property type="entry name" value="IPNS-like_FE2OG_OXY"/>
</dbReference>
<feature type="domain" description="Fe2OG dioxygenase" evidence="2">
    <location>
        <begin position="167"/>
        <end position="285"/>
    </location>
</feature>
<dbReference type="InterPro" id="IPR005123">
    <property type="entry name" value="Oxoglu/Fe-dep_dioxygenase_dom"/>
</dbReference>
<dbReference type="InterPro" id="IPR050231">
    <property type="entry name" value="Iron_ascorbate_oxido_reductase"/>
</dbReference>
<dbReference type="InParanoid" id="A0A409WA02"/>
<sequence length="359" mass="40204">MQAAIPPWPEDVPIHPLVVIDYHLLKTGDTAEASRLWEAATKLGFWYLKNHEMDRLVESMFDVGAQVMDLPMEEKMKYEQGNNGISFGYKMPGANVITAQGDLDTTEMLNIAKDDVLSWPRLVRRASEYSYPLPVLENMESVVRPFVSKSLEVNNTILGIFNDQLGLPQEMLLKLHPPNELSGCEARIIKNKATASTTRLATGSHTDFGTLSILHNRQGGLQVLPPGSQIWQYVKPIPNHAICNVGDALSIFSGGILRSNLHRVLPPPSSQANQDRWSLVFFSRPANEIILRALSDESREIEKAVESADSDSKKMFDTGVTAQEWCRRRVKNRRVENNKVGLENWKASRGTESIQKASL</sequence>
<keyword evidence="1" id="KW-0408">Iron</keyword>
<dbReference type="InterPro" id="IPR027443">
    <property type="entry name" value="IPNS-like_sf"/>
</dbReference>
<dbReference type="InterPro" id="IPR026992">
    <property type="entry name" value="DIOX_N"/>
</dbReference>
<dbReference type="OrthoDB" id="406156at2759"/>
<dbReference type="GO" id="GO:0016491">
    <property type="term" value="F:oxidoreductase activity"/>
    <property type="evidence" value="ECO:0007669"/>
    <property type="project" value="UniProtKB-KW"/>
</dbReference>
<dbReference type="Proteomes" id="UP000284706">
    <property type="component" value="Unassembled WGS sequence"/>
</dbReference>
<proteinExistence type="inferred from homology"/>
<gene>
    <name evidence="3" type="ORF">CVT26_015152</name>
</gene>
<evidence type="ECO:0000313" key="4">
    <source>
        <dbReference type="Proteomes" id="UP000284706"/>
    </source>
</evidence>
<dbReference type="Pfam" id="PF03171">
    <property type="entry name" value="2OG-FeII_Oxy"/>
    <property type="match status" value="1"/>
</dbReference>
<dbReference type="PROSITE" id="PS51471">
    <property type="entry name" value="FE2OG_OXY"/>
    <property type="match status" value="1"/>
</dbReference>
<dbReference type="EMBL" id="NHYE01005268">
    <property type="protein sequence ID" value="PPQ75346.1"/>
    <property type="molecule type" value="Genomic_DNA"/>
</dbReference>